<feature type="compositionally biased region" description="Basic and acidic residues" evidence="1">
    <location>
        <begin position="1"/>
        <end position="14"/>
    </location>
</feature>
<proteinExistence type="predicted"/>
<feature type="region of interest" description="Disordered" evidence="1">
    <location>
        <begin position="1"/>
        <end position="38"/>
    </location>
</feature>
<gene>
    <name evidence="2" type="ORF">METZ01_LOCUS142895</name>
</gene>
<name>A0A381ZM48_9ZZZZ</name>
<dbReference type="AlphaFoldDB" id="A0A381ZM48"/>
<organism evidence="2">
    <name type="scientific">marine metagenome</name>
    <dbReference type="NCBI Taxonomy" id="408172"/>
    <lineage>
        <taxon>unclassified sequences</taxon>
        <taxon>metagenomes</taxon>
        <taxon>ecological metagenomes</taxon>
    </lineage>
</organism>
<feature type="compositionally biased region" description="Basic residues" evidence="1">
    <location>
        <begin position="15"/>
        <end position="26"/>
    </location>
</feature>
<evidence type="ECO:0000256" key="1">
    <source>
        <dbReference type="SAM" id="MobiDB-lite"/>
    </source>
</evidence>
<dbReference type="EMBL" id="UINC01021772">
    <property type="protein sequence ID" value="SVA90041.1"/>
    <property type="molecule type" value="Genomic_DNA"/>
</dbReference>
<feature type="compositionally biased region" description="Basic and acidic residues" evidence="1">
    <location>
        <begin position="27"/>
        <end position="38"/>
    </location>
</feature>
<evidence type="ECO:0008006" key="3">
    <source>
        <dbReference type="Google" id="ProtNLM"/>
    </source>
</evidence>
<evidence type="ECO:0000313" key="2">
    <source>
        <dbReference type="EMBL" id="SVA90041.1"/>
    </source>
</evidence>
<sequence length="38" mass="4747">MRKREFYESKGEKERRKRSAGKRRAYKALEKRQQEQGF</sequence>
<protein>
    <recommendedName>
        <fullName evidence="3">30S ribosomal protein S21</fullName>
    </recommendedName>
</protein>
<accession>A0A381ZM48</accession>
<reference evidence="2" key="1">
    <citation type="submission" date="2018-05" db="EMBL/GenBank/DDBJ databases">
        <authorList>
            <person name="Lanie J.A."/>
            <person name="Ng W.-L."/>
            <person name="Kazmierczak K.M."/>
            <person name="Andrzejewski T.M."/>
            <person name="Davidsen T.M."/>
            <person name="Wayne K.J."/>
            <person name="Tettelin H."/>
            <person name="Glass J.I."/>
            <person name="Rusch D."/>
            <person name="Podicherti R."/>
            <person name="Tsui H.-C.T."/>
            <person name="Winkler M.E."/>
        </authorList>
    </citation>
    <scope>NUCLEOTIDE SEQUENCE</scope>
</reference>